<gene>
    <name evidence="2" type="ORF">Cvel_26004</name>
</gene>
<feature type="region of interest" description="Disordered" evidence="1">
    <location>
        <begin position="434"/>
        <end position="459"/>
    </location>
</feature>
<accession>A0A0G4HBQ7</accession>
<dbReference type="Gene3D" id="1.25.40.20">
    <property type="entry name" value="Ankyrin repeat-containing domain"/>
    <property type="match status" value="1"/>
</dbReference>
<dbReference type="VEuPathDB" id="CryptoDB:Cvel_26004"/>
<reference evidence="2" key="1">
    <citation type="submission" date="2014-11" db="EMBL/GenBank/DDBJ databases">
        <authorList>
            <person name="Otto D Thomas"/>
            <person name="Naeem Raeece"/>
        </authorList>
    </citation>
    <scope>NUCLEOTIDE SEQUENCE</scope>
</reference>
<dbReference type="AlphaFoldDB" id="A0A0G4HBQ7"/>
<organism evidence="2">
    <name type="scientific">Chromera velia CCMP2878</name>
    <dbReference type="NCBI Taxonomy" id="1169474"/>
    <lineage>
        <taxon>Eukaryota</taxon>
        <taxon>Sar</taxon>
        <taxon>Alveolata</taxon>
        <taxon>Colpodellida</taxon>
        <taxon>Chromeraceae</taxon>
        <taxon>Chromera</taxon>
    </lineage>
</organism>
<dbReference type="InterPro" id="IPR036770">
    <property type="entry name" value="Ankyrin_rpt-contain_sf"/>
</dbReference>
<evidence type="ECO:0000313" key="2">
    <source>
        <dbReference type="EMBL" id="CEM41418.1"/>
    </source>
</evidence>
<sequence>MEPKLRAVWDLLTADEAPNPEELDKLLGSGEKCDINTLNDDSNATYEGQTPLSYVLEWGVKGFPEIAHVLMKHGASPTACGHTCLASSLRHSPPPTSDFYVEDEDLASLVSKLIEAGDKHPPPSPPSKCTNSTNPCLEAVRHNHQKSLEVLLHAGFPMDPKALIEVVRPFGHRSLDLLRRLLSLDSVPYSWDGVLQTLVADPDPVFVRDWGHDPENVAAMLKTLLAHPFCPGVNDVHAETGLTPLMALCAPTKYGYIEEDFEINFHNIPALEILLAHPGVKVNYHHDYENALSRAQSKGNEGTRKWAVDRLLAAGAKPPPKAPPSGEIPADLFNGQFGGCKYEFSETWKDGDCYDTRTVYLREDGRCTLSTVRGKDDGWGGAWEETFNGEGSWKEAGASVEIEVVGVKEADAGKSEEPVKLILQKSKKDKGRLIEGGKKVYKPQYPDRKDVPYPPQLDE</sequence>
<evidence type="ECO:0000256" key="1">
    <source>
        <dbReference type="SAM" id="MobiDB-lite"/>
    </source>
</evidence>
<proteinExistence type="predicted"/>
<protein>
    <submittedName>
        <fullName evidence="2">Uncharacterized protein</fullName>
    </submittedName>
</protein>
<dbReference type="EMBL" id="CDMZ01002231">
    <property type="protein sequence ID" value="CEM41418.1"/>
    <property type="molecule type" value="Genomic_DNA"/>
</dbReference>
<dbReference type="SUPFAM" id="SSF48403">
    <property type="entry name" value="Ankyrin repeat"/>
    <property type="match status" value="1"/>
</dbReference>
<name>A0A0G4HBQ7_9ALVE</name>